<dbReference type="Proteomes" id="UP000460272">
    <property type="component" value="Unassembled WGS sequence"/>
</dbReference>
<evidence type="ECO:0000256" key="4">
    <source>
        <dbReference type="ARBA" id="ARBA00023136"/>
    </source>
</evidence>
<evidence type="ECO:0000256" key="3">
    <source>
        <dbReference type="ARBA" id="ARBA00022989"/>
    </source>
</evidence>
<evidence type="ECO:0000259" key="7">
    <source>
        <dbReference type="PROSITE" id="PS50234"/>
    </source>
</evidence>
<organism evidence="8 9">
    <name type="scientific">Trebonia kvetii</name>
    <dbReference type="NCBI Taxonomy" id="2480626"/>
    <lineage>
        <taxon>Bacteria</taxon>
        <taxon>Bacillati</taxon>
        <taxon>Actinomycetota</taxon>
        <taxon>Actinomycetes</taxon>
        <taxon>Streptosporangiales</taxon>
        <taxon>Treboniaceae</taxon>
        <taxon>Trebonia</taxon>
    </lineage>
</organism>
<protein>
    <submittedName>
        <fullName evidence="8">VWA domain-containing protein</fullName>
    </submittedName>
</protein>
<evidence type="ECO:0000256" key="6">
    <source>
        <dbReference type="SAM" id="Phobius"/>
    </source>
</evidence>
<dbReference type="AlphaFoldDB" id="A0A6P2C902"/>
<dbReference type="Pfam" id="PF13519">
    <property type="entry name" value="VWA_2"/>
    <property type="match status" value="1"/>
</dbReference>
<dbReference type="InterPro" id="IPR036465">
    <property type="entry name" value="vWFA_dom_sf"/>
</dbReference>
<evidence type="ECO:0000313" key="9">
    <source>
        <dbReference type="Proteomes" id="UP000460272"/>
    </source>
</evidence>
<keyword evidence="9" id="KW-1185">Reference proteome</keyword>
<feature type="transmembrane region" description="Helical" evidence="6">
    <location>
        <begin position="315"/>
        <end position="336"/>
    </location>
</feature>
<keyword evidence="1" id="KW-1003">Cell membrane</keyword>
<feature type="region of interest" description="Disordered" evidence="5">
    <location>
        <begin position="205"/>
        <end position="226"/>
    </location>
</feature>
<sequence>MNIADPALLVLGLLVAASLAWAAIAVARRRTAALAAAGVAAGSGRGRLAGAWFTIAGIAVLALAVASPTVSIPVSHAKGTVILAVDVSGSMAATDVTPSRLTAAKQAAEAFINAQPGSVDIGVVAFEDGGIETAIPSADHATSVAAVRRLSTGGGTSLGSAIVAALSAITRKTVTITPAGNAPGIGYWPSATIVVFSDGQDGGGASASAGGAGRAGGAAGGGGSGSGADVDAGTAAAVAEQAGVHIDTVGVGTAVGTTVEADGYHLFTALDTATLKSISQTTGGSYHPASNASELNGIASSIDLRLTVSKEPLPLAGALIALALALLAAGAVLTVARTGRVV</sequence>
<keyword evidence="4 6" id="KW-0472">Membrane</keyword>
<dbReference type="SUPFAM" id="SSF53300">
    <property type="entry name" value="vWA-like"/>
    <property type="match status" value="1"/>
</dbReference>
<evidence type="ECO:0000256" key="1">
    <source>
        <dbReference type="ARBA" id="ARBA00022475"/>
    </source>
</evidence>
<dbReference type="SMART" id="SM00327">
    <property type="entry name" value="VWA"/>
    <property type="match status" value="1"/>
</dbReference>
<gene>
    <name evidence="8" type="ORF">EAS64_06630</name>
</gene>
<comment type="caution">
    <text evidence="8">The sequence shown here is derived from an EMBL/GenBank/DDBJ whole genome shotgun (WGS) entry which is preliminary data.</text>
</comment>
<proteinExistence type="predicted"/>
<dbReference type="PANTHER" id="PTHR22550:SF5">
    <property type="entry name" value="LEUCINE ZIPPER PROTEIN 4"/>
    <property type="match status" value="1"/>
</dbReference>
<name>A0A6P2C902_9ACTN</name>
<dbReference type="PROSITE" id="PS50234">
    <property type="entry name" value="VWFA"/>
    <property type="match status" value="1"/>
</dbReference>
<evidence type="ECO:0000256" key="5">
    <source>
        <dbReference type="SAM" id="MobiDB-lite"/>
    </source>
</evidence>
<keyword evidence="2 6" id="KW-0812">Transmembrane</keyword>
<evidence type="ECO:0000313" key="8">
    <source>
        <dbReference type="EMBL" id="TVZ06995.1"/>
    </source>
</evidence>
<dbReference type="Gene3D" id="3.40.50.410">
    <property type="entry name" value="von Willebrand factor, type A domain"/>
    <property type="match status" value="1"/>
</dbReference>
<dbReference type="InterPro" id="IPR002035">
    <property type="entry name" value="VWF_A"/>
</dbReference>
<dbReference type="RefSeq" id="WP_145851750.1">
    <property type="nucleotide sequence ID" value="NZ_RPFW01000001.1"/>
</dbReference>
<dbReference type="InterPro" id="IPR050768">
    <property type="entry name" value="UPF0353/GerABKA_families"/>
</dbReference>
<feature type="domain" description="VWFA" evidence="7">
    <location>
        <begin position="80"/>
        <end position="302"/>
    </location>
</feature>
<reference evidence="8 9" key="1">
    <citation type="submission" date="2018-11" db="EMBL/GenBank/DDBJ databases">
        <title>Trebonia kvetii gen.nov., sp.nov., a novel acidophilic actinobacterium, and proposal of the new actinobacterial family Treboniaceae fam. nov.</title>
        <authorList>
            <person name="Rapoport D."/>
            <person name="Sagova-Mareckova M."/>
            <person name="Sedlacek I."/>
            <person name="Provaznik J."/>
            <person name="Kralova S."/>
            <person name="Pavlinic D."/>
            <person name="Benes V."/>
            <person name="Kopecky J."/>
        </authorList>
    </citation>
    <scope>NUCLEOTIDE SEQUENCE [LARGE SCALE GENOMIC DNA]</scope>
    <source>
        <strain evidence="8 9">15Tr583</strain>
    </source>
</reference>
<evidence type="ECO:0000256" key="2">
    <source>
        <dbReference type="ARBA" id="ARBA00022692"/>
    </source>
</evidence>
<dbReference type="PANTHER" id="PTHR22550">
    <property type="entry name" value="SPORE GERMINATION PROTEIN"/>
    <property type="match status" value="1"/>
</dbReference>
<dbReference type="EMBL" id="RPFW01000001">
    <property type="protein sequence ID" value="TVZ06995.1"/>
    <property type="molecule type" value="Genomic_DNA"/>
</dbReference>
<keyword evidence="3 6" id="KW-1133">Transmembrane helix</keyword>
<accession>A0A6P2C902</accession>
<dbReference type="OrthoDB" id="8882959at2"/>